<dbReference type="NCBIfam" id="TIGR01019">
    <property type="entry name" value="sucCoAalpha"/>
    <property type="match status" value="1"/>
</dbReference>
<dbReference type="PRINTS" id="PR01798">
    <property type="entry name" value="SCOASYNTHASE"/>
</dbReference>
<evidence type="ECO:0000259" key="8">
    <source>
        <dbReference type="SMART" id="SM00881"/>
    </source>
</evidence>
<proteinExistence type="inferred from homology"/>
<dbReference type="GO" id="GO:0006099">
    <property type="term" value="P:tricarboxylic acid cycle"/>
    <property type="evidence" value="ECO:0007669"/>
    <property type="project" value="UniProtKB-UniRule"/>
</dbReference>
<evidence type="ECO:0000256" key="5">
    <source>
        <dbReference type="HAMAP-Rule" id="MF_01988"/>
    </source>
</evidence>
<dbReference type="InterPro" id="IPR036291">
    <property type="entry name" value="NAD(P)-bd_dom_sf"/>
</dbReference>
<dbReference type="FunFam" id="3.40.50.261:FF:000006">
    <property type="entry name" value="Succinate--CoA ligase [ADP-forming] subunit alpha"/>
    <property type="match status" value="1"/>
</dbReference>
<protein>
    <recommendedName>
        <fullName evidence="5">Succinate--CoA ligase [ADP-forming] subunit alpha</fullName>
        <ecNumber evidence="5">6.2.1.5</ecNumber>
    </recommendedName>
    <alternativeName>
        <fullName evidence="5">Succinyl-CoA synthetase subunit alpha</fullName>
        <shortName evidence="5">SCS-alpha</shortName>
    </alternativeName>
</protein>
<dbReference type="UniPathway" id="UPA00223">
    <property type="reaction ID" value="UER00999"/>
</dbReference>
<evidence type="ECO:0000256" key="7">
    <source>
        <dbReference type="RuleBase" id="RU000677"/>
    </source>
</evidence>
<evidence type="ECO:0000256" key="2">
    <source>
        <dbReference type="ARBA" id="ARBA00022532"/>
    </source>
</evidence>
<dbReference type="GO" id="GO:0004776">
    <property type="term" value="F:succinate-CoA ligase (GDP-forming) activity"/>
    <property type="evidence" value="ECO:0007669"/>
    <property type="project" value="TreeGrafter"/>
</dbReference>
<keyword evidence="2 5" id="KW-0816">Tricarboxylic acid cycle</keyword>
<dbReference type="InterPro" id="IPR005810">
    <property type="entry name" value="CoA_lig_alpha"/>
</dbReference>
<dbReference type="Pfam" id="PF02629">
    <property type="entry name" value="CoA_binding"/>
    <property type="match status" value="1"/>
</dbReference>
<dbReference type="PROSITE" id="PS00399">
    <property type="entry name" value="SUCCINYL_COA_LIG_2"/>
    <property type="match status" value="1"/>
</dbReference>
<accession>A0A1T4NLZ1</accession>
<dbReference type="InterPro" id="IPR003781">
    <property type="entry name" value="CoA-bd"/>
</dbReference>
<comment type="function">
    <text evidence="5">Succinyl-CoA synthetase functions in the citric acid cycle (TCA), coupling the hydrolysis of succinyl-CoA to the synthesis of either ATP or GTP and thus represents the only step of substrate-level phosphorylation in the TCA. The alpha subunit of the enzyme binds the substrates coenzyme A and phosphate, while succinate binding and nucleotide specificity is provided by the beta subunit.</text>
</comment>
<feature type="binding site" evidence="5">
    <location>
        <position position="43"/>
    </location>
    <ligand>
        <name>CoA</name>
        <dbReference type="ChEBI" id="CHEBI:57287"/>
    </ligand>
</feature>
<feature type="binding site" evidence="5">
    <location>
        <begin position="96"/>
        <end position="98"/>
    </location>
    <ligand>
        <name>CoA</name>
        <dbReference type="ChEBI" id="CHEBI:57287"/>
    </ligand>
</feature>
<dbReference type="RefSeq" id="WP_085934044.1">
    <property type="nucleotide sequence ID" value="NZ_FUWJ01000002.1"/>
</dbReference>
<dbReference type="OrthoDB" id="9807196at2"/>
<evidence type="ECO:0000256" key="3">
    <source>
        <dbReference type="ARBA" id="ARBA00022598"/>
    </source>
</evidence>
<comment type="similarity">
    <text evidence="5 7">Belongs to the succinate/malate CoA ligase alpha subunit family.</text>
</comment>
<dbReference type="GO" id="GO:0009361">
    <property type="term" value="C:succinate-CoA ligase complex (ADP-forming)"/>
    <property type="evidence" value="ECO:0007669"/>
    <property type="project" value="TreeGrafter"/>
</dbReference>
<comment type="pathway">
    <text evidence="1 5">Carbohydrate metabolism; tricarboxylic acid cycle; succinate from succinyl-CoA (ligase route): step 1/1.</text>
</comment>
<dbReference type="InterPro" id="IPR005811">
    <property type="entry name" value="SUCC_ACL_C"/>
</dbReference>
<dbReference type="PANTHER" id="PTHR11117:SF2">
    <property type="entry name" value="SUCCINATE--COA LIGASE [ADP_GDP-FORMING] SUBUNIT ALPHA, MITOCHONDRIAL"/>
    <property type="match status" value="1"/>
</dbReference>
<keyword evidence="3 5" id="KW-0436">Ligase</keyword>
<evidence type="ECO:0000256" key="1">
    <source>
        <dbReference type="ARBA" id="ARBA00005064"/>
    </source>
</evidence>
<evidence type="ECO:0000313" key="10">
    <source>
        <dbReference type="Proteomes" id="UP000190092"/>
    </source>
</evidence>
<organism evidence="9 10">
    <name type="scientific">Enhydrobacter aerosaccus</name>
    <dbReference type="NCBI Taxonomy" id="225324"/>
    <lineage>
        <taxon>Bacteria</taxon>
        <taxon>Pseudomonadati</taxon>
        <taxon>Pseudomonadota</taxon>
        <taxon>Alphaproteobacteria</taxon>
        <taxon>Hyphomicrobiales</taxon>
        <taxon>Enhydrobacter</taxon>
    </lineage>
</organism>
<keyword evidence="4 5" id="KW-0547">Nucleotide-binding</keyword>
<dbReference type="PANTHER" id="PTHR11117">
    <property type="entry name" value="SUCCINYL-COA LIGASE SUBUNIT ALPHA"/>
    <property type="match status" value="1"/>
</dbReference>
<dbReference type="SMART" id="SM00881">
    <property type="entry name" value="CoA_binding"/>
    <property type="match status" value="1"/>
</dbReference>
<dbReference type="FunFam" id="3.40.50.720:FF:000002">
    <property type="entry name" value="Succinate--CoA ligase [ADP-forming] subunit alpha"/>
    <property type="match status" value="1"/>
</dbReference>
<dbReference type="InterPro" id="IPR033847">
    <property type="entry name" value="Citrt_syn/SCS-alpha_CS"/>
</dbReference>
<name>A0A1T4NLZ1_9HYPH</name>
<comment type="catalytic activity">
    <reaction evidence="5">
        <text>succinate + ATP + CoA = succinyl-CoA + ADP + phosphate</text>
        <dbReference type="Rhea" id="RHEA:17661"/>
        <dbReference type="ChEBI" id="CHEBI:30031"/>
        <dbReference type="ChEBI" id="CHEBI:30616"/>
        <dbReference type="ChEBI" id="CHEBI:43474"/>
        <dbReference type="ChEBI" id="CHEBI:57287"/>
        <dbReference type="ChEBI" id="CHEBI:57292"/>
        <dbReference type="ChEBI" id="CHEBI:456216"/>
        <dbReference type="EC" id="6.2.1.5"/>
    </reaction>
</comment>
<feature type="binding site" evidence="5">
    <location>
        <position position="159"/>
    </location>
    <ligand>
        <name>substrate</name>
        <note>ligand shared with subunit beta</note>
    </ligand>
</feature>
<dbReference type="Proteomes" id="UP000190092">
    <property type="component" value="Unassembled WGS sequence"/>
</dbReference>
<dbReference type="InterPro" id="IPR017440">
    <property type="entry name" value="Cit_synth/succinyl-CoA_lig_AS"/>
</dbReference>
<comment type="subunit">
    <text evidence="5">Heterotetramer of two alpha and two beta subunits.</text>
</comment>
<feature type="active site" description="Tele-phosphohistidine intermediate" evidence="5 6">
    <location>
        <position position="248"/>
    </location>
</feature>
<sequence length="291" mass="29765">MAVLVDKNTKVICQGITGAQGTFHSEQAIAYGTKMVGGVTPGKGGTTHLDLPVFNTVAEAVDKTGCTASVIYVPPPFAADSILEAIDSEIPLIVCITEGIPVLDMVKVKRALTGSKSRLIGPNCPGVITPGECKIGIMPGHIHKRGKIGIVSRSGTLTYEAVAQTTAAGLGQTTCIGIGGDPVNGTNFVECLEMLLADPETEGVIMIGEIGGDAEVKGAEFIKASKTKKPIVGFIAGRTAPPGRRMGHAGAVISGGNDTAEFKVAAMRAAGIRVADSPAALGEEMLKAMKG</sequence>
<dbReference type="PROSITE" id="PS01216">
    <property type="entry name" value="SUCCINYL_COA_LIG_1"/>
    <property type="match status" value="1"/>
</dbReference>
<dbReference type="AlphaFoldDB" id="A0A1T4NLZ1"/>
<dbReference type="SUPFAM" id="SSF52210">
    <property type="entry name" value="Succinyl-CoA synthetase domains"/>
    <property type="match status" value="1"/>
</dbReference>
<feature type="binding site" evidence="5">
    <location>
        <begin position="17"/>
        <end position="20"/>
    </location>
    <ligand>
        <name>CoA</name>
        <dbReference type="ChEBI" id="CHEBI:57287"/>
    </ligand>
</feature>
<dbReference type="NCBIfam" id="NF004230">
    <property type="entry name" value="PRK05678.1"/>
    <property type="match status" value="1"/>
</dbReference>
<dbReference type="Gene3D" id="3.40.50.261">
    <property type="entry name" value="Succinyl-CoA synthetase domains"/>
    <property type="match status" value="1"/>
</dbReference>
<dbReference type="Pfam" id="PF00549">
    <property type="entry name" value="Ligase_CoA"/>
    <property type="match status" value="1"/>
</dbReference>
<keyword evidence="10" id="KW-1185">Reference proteome</keyword>
<evidence type="ECO:0000313" key="9">
    <source>
        <dbReference type="EMBL" id="SJZ80222.1"/>
    </source>
</evidence>
<dbReference type="STRING" id="225324.SAMN02745126_02347"/>
<dbReference type="GO" id="GO:0000166">
    <property type="term" value="F:nucleotide binding"/>
    <property type="evidence" value="ECO:0007669"/>
    <property type="project" value="UniProtKB-KW"/>
</dbReference>
<feature type="domain" description="CoA-binding" evidence="8">
    <location>
        <begin position="4"/>
        <end position="100"/>
    </location>
</feature>
<dbReference type="EC" id="6.2.1.5" evidence="5"/>
<dbReference type="EMBL" id="FUWJ01000002">
    <property type="protein sequence ID" value="SJZ80222.1"/>
    <property type="molecule type" value="Genomic_DNA"/>
</dbReference>
<evidence type="ECO:0000256" key="6">
    <source>
        <dbReference type="PIRSR" id="PIRSR001553-1"/>
    </source>
</evidence>
<gene>
    <name evidence="5" type="primary">sucD</name>
    <name evidence="9" type="ORF">SAMN02745126_02347</name>
</gene>
<dbReference type="InterPro" id="IPR016102">
    <property type="entry name" value="Succinyl-CoA_synth-like"/>
</dbReference>
<dbReference type="GO" id="GO:0004775">
    <property type="term" value="F:succinate-CoA ligase (ADP-forming) activity"/>
    <property type="evidence" value="ECO:0007669"/>
    <property type="project" value="UniProtKB-UniRule"/>
</dbReference>
<evidence type="ECO:0000256" key="4">
    <source>
        <dbReference type="ARBA" id="ARBA00022741"/>
    </source>
</evidence>
<dbReference type="HAMAP" id="MF_01988">
    <property type="entry name" value="Succ_CoA_alpha"/>
    <property type="match status" value="1"/>
</dbReference>
<comment type="catalytic activity">
    <reaction evidence="5">
        <text>GTP + succinate + CoA = succinyl-CoA + GDP + phosphate</text>
        <dbReference type="Rhea" id="RHEA:22120"/>
        <dbReference type="ChEBI" id="CHEBI:30031"/>
        <dbReference type="ChEBI" id="CHEBI:37565"/>
        <dbReference type="ChEBI" id="CHEBI:43474"/>
        <dbReference type="ChEBI" id="CHEBI:57287"/>
        <dbReference type="ChEBI" id="CHEBI:57292"/>
        <dbReference type="ChEBI" id="CHEBI:58189"/>
    </reaction>
</comment>
<reference evidence="10" key="1">
    <citation type="submission" date="2017-02" db="EMBL/GenBank/DDBJ databases">
        <authorList>
            <person name="Varghese N."/>
            <person name="Submissions S."/>
        </authorList>
    </citation>
    <scope>NUCLEOTIDE SEQUENCE [LARGE SCALE GENOMIC DNA]</scope>
    <source>
        <strain evidence="10">ATCC 27094</strain>
    </source>
</reference>
<dbReference type="PIRSF" id="PIRSF001553">
    <property type="entry name" value="SucCS_alpha"/>
    <property type="match status" value="1"/>
</dbReference>
<dbReference type="SUPFAM" id="SSF51735">
    <property type="entry name" value="NAD(P)-binding Rossmann-fold domains"/>
    <property type="match status" value="1"/>
</dbReference>
<dbReference type="Gene3D" id="3.40.50.720">
    <property type="entry name" value="NAD(P)-binding Rossmann-like Domain"/>
    <property type="match status" value="1"/>
</dbReference>